<dbReference type="Proteomes" id="UP000707451">
    <property type="component" value="Unassembled WGS sequence"/>
</dbReference>
<feature type="region of interest" description="Disordered" evidence="1">
    <location>
        <begin position="602"/>
        <end position="627"/>
    </location>
</feature>
<name>A0A9P8BSL8_9FUNG</name>
<accession>A0A9P8BSL8</accession>
<evidence type="ECO:0000313" key="2">
    <source>
        <dbReference type="EMBL" id="KAG9067269.1"/>
    </source>
</evidence>
<keyword evidence="3" id="KW-1185">Reference proteome</keyword>
<evidence type="ECO:0000256" key="1">
    <source>
        <dbReference type="SAM" id="MobiDB-lite"/>
    </source>
</evidence>
<comment type="caution">
    <text evidence="2">The sequence shown here is derived from an EMBL/GenBank/DDBJ whole genome shotgun (WGS) entry which is preliminary data.</text>
</comment>
<organism evidence="2 3">
    <name type="scientific">Linnemannia hyalina</name>
    <dbReference type="NCBI Taxonomy" id="64524"/>
    <lineage>
        <taxon>Eukaryota</taxon>
        <taxon>Fungi</taxon>
        <taxon>Fungi incertae sedis</taxon>
        <taxon>Mucoromycota</taxon>
        <taxon>Mortierellomycotina</taxon>
        <taxon>Mortierellomycetes</taxon>
        <taxon>Mortierellales</taxon>
        <taxon>Mortierellaceae</taxon>
        <taxon>Linnemannia</taxon>
    </lineage>
</organism>
<reference evidence="2" key="1">
    <citation type="submission" date="2021-06" db="EMBL/GenBank/DDBJ databases">
        <title>Genome Sequence of Mortierella hyaline Strain SCG-10, a Cold-Adapted, Nitrate-Reducing Fungus Isolated from Soil in Minnesota, USA.</title>
        <authorList>
            <person name="Aldossari N."/>
        </authorList>
    </citation>
    <scope>NUCLEOTIDE SEQUENCE</scope>
    <source>
        <strain evidence="2">SCG-10</strain>
    </source>
</reference>
<sequence length="698" mass="77848">MVYTSQAKEPSRSHLKSIQAITKILLESPNLDVSQLNASWVRRTAYKPEDMTDDQCYKVVRLVKALHPYTPKRVPKSSGGGTSPPTANASAMIRIVLLSNHVLRYTGYTEFTRRFAPAPSVASLHPVPLGAAGIYDTLCWKAANNFDIYDLHRQPISSVVTATKHKDAVFFNFFDLDAINAMCQKYKLRFRQRLTFVNRYTIRILGEVIPEGVDRGEGAPVVSVWDESRKDKTQKLTGIDWSREGARTGITQQMAQERLVTMNNEIKDVETDQKAKRDAWVAADKDRNEAAVYQRQIKQLSSQHPGSTTKANDSKARRPDQEQDAYRELQATQMISDAAFLDWMQKDDELRSMKATRYALQRIQKTRPNYDPPSNKKPLRADPTWTRPAVEAKTENLHIDCLLGAVLADPSKAIGFDGDDPGLCKLDASATTTLTGVTQSVRQYSVLTGNPFALLAEVDMLEEKKSKEEQAQATVFLPPIHSITAPQINDLTFSAKYQRKRQHRLAAATPEATAARNALANLSNRSINNATTLTDIDDAQNARRSSRKPCREFENSSWRIKDQATQEIQTKRVYATFASGQRDKVKEIVLQESRTAALDLQFQGSEKSGAGNTSSSTSAQPSDTKAAAVEFGHTECKEVAISQTRHLISRNEDTASVKGKGVVTEESKDTESQDRGGSKRNKVAMDIVEIYRDVTNTI</sequence>
<proteinExistence type="predicted"/>
<evidence type="ECO:0000313" key="3">
    <source>
        <dbReference type="Proteomes" id="UP000707451"/>
    </source>
</evidence>
<feature type="compositionally biased region" description="Polar residues" evidence="1">
    <location>
        <begin position="297"/>
        <end position="311"/>
    </location>
</feature>
<dbReference type="OrthoDB" id="2430249at2759"/>
<feature type="region of interest" description="Disordered" evidence="1">
    <location>
        <begin position="297"/>
        <end position="324"/>
    </location>
</feature>
<feature type="compositionally biased region" description="Basic and acidic residues" evidence="1">
    <location>
        <begin position="663"/>
        <end position="677"/>
    </location>
</feature>
<dbReference type="AlphaFoldDB" id="A0A9P8BSL8"/>
<feature type="compositionally biased region" description="Basic and acidic residues" evidence="1">
    <location>
        <begin position="312"/>
        <end position="324"/>
    </location>
</feature>
<gene>
    <name evidence="2" type="ORF">KI688_012051</name>
</gene>
<feature type="region of interest" description="Disordered" evidence="1">
    <location>
        <begin position="538"/>
        <end position="557"/>
    </location>
</feature>
<feature type="region of interest" description="Disordered" evidence="1">
    <location>
        <begin position="650"/>
        <end position="682"/>
    </location>
</feature>
<feature type="compositionally biased region" description="Low complexity" evidence="1">
    <location>
        <begin position="608"/>
        <end position="619"/>
    </location>
</feature>
<protein>
    <submittedName>
        <fullName evidence="2">Uncharacterized protein</fullName>
    </submittedName>
</protein>
<dbReference type="EMBL" id="JAHRHY010000008">
    <property type="protein sequence ID" value="KAG9067269.1"/>
    <property type="molecule type" value="Genomic_DNA"/>
</dbReference>